<dbReference type="Pfam" id="PF00672">
    <property type="entry name" value="HAMP"/>
    <property type="match status" value="1"/>
</dbReference>
<dbReference type="PANTHER" id="PTHR24421">
    <property type="entry name" value="NITRATE/NITRITE SENSOR PROTEIN NARX-RELATED"/>
    <property type="match status" value="1"/>
</dbReference>
<dbReference type="InterPro" id="IPR003660">
    <property type="entry name" value="HAMP_dom"/>
</dbReference>
<dbReference type="InterPro" id="IPR050482">
    <property type="entry name" value="Sensor_HK_TwoCompSys"/>
</dbReference>
<dbReference type="SMART" id="SM00304">
    <property type="entry name" value="HAMP"/>
    <property type="match status" value="1"/>
</dbReference>
<dbReference type="InterPro" id="IPR036890">
    <property type="entry name" value="HATPase_C_sf"/>
</dbReference>
<proteinExistence type="predicted"/>
<keyword evidence="4 8" id="KW-0418">Kinase</keyword>
<evidence type="ECO:0000313" key="8">
    <source>
        <dbReference type="EMBL" id="MBB4003208.1"/>
    </source>
</evidence>
<dbReference type="GO" id="GO:0016020">
    <property type="term" value="C:membrane"/>
    <property type="evidence" value="ECO:0007669"/>
    <property type="project" value="UniProtKB-SubCell"/>
</dbReference>
<dbReference type="Gene3D" id="6.10.340.10">
    <property type="match status" value="1"/>
</dbReference>
<keyword evidence="6" id="KW-1133">Transmembrane helix</keyword>
<dbReference type="InterPro" id="IPR011712">
    <property type="entry name" value="Sig_transdc_His_kin_sub3_dim/P"/>
</dbReference>
<dbReference type="GO" id="GO:0000155">
    <property type="term" value="F:phosphorelay sensor kinase activity"/>
    <property type="evidence" value="ECO:0007669"/>
    <property type="project" value="InterPro"/>
</dbReference>
<dbReference type="SUPFAM" id="SSF55874">
    <property type="entry name" value="ATPase domain of HSP90 chaperone/DNA topoisomerase II/histidine kinase"/>
    <property type="match status" value="1"/>
</dbReference>
<dbReference type="PROSITE" id="PS50885">
    <property type="entry name" value="HAMP"/>
    <property type="match status" value="1"/>
</dbReference>
<dbReference type="Gene3D" id="1.20.5.1930">
    <property type="match status" value="1"/>
</dbReference>
<evidence type="ECO:0000256" key="6">
    <source>
        <dbReference type="SAM" id="Phobius"/>
    </source>
</evidence>
<evidence type="ECO:0000256" key="1">
    <source>
        <dbReference type="ARBA" id="ARBA00004370"/>
    </source>
</evidence>
<evidence type="ECO:0000256" key="2">
    <source>
        <dbReference type="ARBA" id="ARBA00022553"/>
    </source>
</evidence>
<dbReference type="CDD" id="cd16917">
    <property type="entry name" value="HATPase_UhpB-NarQ-NarX-like"/>
    <property type="match status" value="1"/>
</dbReference>
<feature type="transmembrane region" description="Helical" evidence="6">
    <location>
        <begin position="6"/>
        <end position="28"/>
    </location>
</feature>
<gene>
    <name evidence="8" type="ORF">GGR03_002289</name>
</gene>
<keyword evidence="6" id="KW-0812">Transmembrane</keyword>
<feature type="domain" description="HAMP" evidence="7">
    <location>
        <begin position="180"/>
        <end position="232"/>
    </location>
</feature>
<keyword evidence="5" id="KW-0902">Two-component regulatory system</keyword>
<dbReference type="PANTHER" id="PTHR24421:SF58">
    <property type="entry name" value="SIGNAL TRANSDUCTION HISTIDINE-PROTEIN KINASE_PHOSPHATASE UHPB"/>
    <property type="match status" value="1"/>
</dbReference>
<keyword evidence="6" id="KW-0472">Membrane</keyword>
<keyword evidence="3" id="KW-0808">Transferase</keyword>
<comment type="caution">
    <text evidence="8">The sequence shown here is derived from an EMBL/GenBank/DDBJ whole genome shotgun (WGS) entry which is preliminary data.</text>
</comment>
<evidence type="ECO:0000256" key="5">
    <source>
        <dbReference type="ARBA" id="ARBA00023012"/>
    </source>
</evidence>
<dbReference type="InterPro" id="IPR003594">
    <property type="entry name" value="HATPase_dom"/>
</dbReference>
<dbReference type="SMART" id="SM00387">
    <property type="entry name" value="HATPase_c"/>
    <property type="match status" value="1"/>
</dbReference>
<keyword evidence="9" id="KW-1185">Reference proteome</keyword>
<accession>A0A7W6HDZ5</accession>
<dbReference type="Gene3D" id="3.30.565.10">
    <property type="entry name" value="Histidine kinase-like ATPase, C-terminal domain"/>
    <property type="match status" value="1"/>
</dbReference>
<reference evidence="8 9" key="1">
    <citation type="submission" date="2020-08" db="EMBL/GenBank/DDBJ databases">
        <title>Genomic Encyclopedia of Type Strains, Phase IV (KMG-IV): sequencing the most valuable type-strain genomes for metagenomic binning, comparative biology and taxonomic classification.</title>
        <authorList>
            <person name="Goeker M."/>
        </authorList>
    </citation>
    <scope>NUCLEOTIDE SEQUENCE [LARGE SCALE GENOMIC DNA]</scope>
    <source>
        <strain evidence="8 9">DSM 103570</strain>
    </source>
</reference>
<comment type="subcellular location">
    <subcellularLocation>
        <location evidence="1">Membrane</location>
    </subcellularLocation>
</comment>
<dbReference type="GO" id="GO:0046983">
    <property type="term" value="F:protein dimerization activity"/>
    <property type="evidence" value="ECO:0007669"/>
    <property type="project" value="InterPro"/>
</dbReference>
<dbReference type="Pfam" id="PF02518">
    <property type="entry name" value="HATPase_c"/>
    <property type="match status" value="1"/>
</dbReference>
<dbReference type="Pfam" id="PF07730">
    <property type="entry name" value="HisKA_3"/>
    <property type="match status" value="1"/>
</dbReference>
<evidence type="ECO:0000256" key="3">
    <source>
        <dbReference type="ARBA" id="ARBA00022679"/>
    </source>
</evidence>
<protein>
    <submittedName>
        <fullName evidence="8">Signal transduction histidine kinase</fullName>
    </submittedName>
</protein>
<dbReference type="RefSeq" id="WP_183208078.1">
    <property type="nucleotide sequence ID" value="NZ_JAAAMM010000003.1"/>
</dbReference>
<evidence type="ECO:0000256" key="4">
    <source>
        <dbReference type="ARBA" id="ARBA00022777"/>
    </source>
</evidence>
<keyword evidence="2" id="KW-0597">Phosphoprotein</keyword>
<name>A0A7W6HDZ5_9HYPH</name>
<dbReference type="EMBL" id="JACIEM010000003">
    <property type="protein sequence ID" value="MBB4003208.1"/>
    <property type="molecule type" value="Genomic_DNA"/>
</dbReference>
<evidence type="ECO:0000313" key="9">
    <source>
        <dbReference type="Proteomes" id="UP000588647"/>
    </source>
</evidence>
<dbReference type="CDD" id="cd06225">
    <property type="entry name" value="HAMP"/>
    <property type="match status" value="1"/>
</dbReference>
<feature type="transmembrane region" description="Helical" evidence="6">
    <location>
        <begin position="160"/>
        <end position="183"/>
    </location>
</feature>
<dbReference type="AlphaFoldDB" id="A0A7W6HDZ5"/>
<evidence type="ECO:0000259" key="7">
    <source>
        <dbReference type="PROSITE" id="PS50885"/>
    </source>
</evidence>
<sequence length="453" mass="48098">MSLLVGLMVRLLTVAIICFAAAVTWILVEAQNGVRVETRQSAERASHVIERSYMTGSVGRPLDFTREPSGASSNIVSVMSPGVCVSAEDRQGVRRRLCSGWTTLGPLAPEWFRRFYAAVTPTNPPVEVSASVHGEASRPVRASFDPVAAAARAWNRFRMAVALAASMALGMSVLAALAVLHALSPVQTIISGLKRLESGDETSRLPHFSTLEFRRIGVAFNDLAERLQQRTDERAALMRQLFVVQEDERKALARDLHDEFGQCLTAAGALSLSVEAGAMPDRPDLAEEARAIGRINAKMMATLRGAFAKLRPPDLEELGLEASLQLMVQGWAVTQGSRTSFTLEVDGDLADVSGKAALDIYRIVQECLTNAARHGQPQQVTVQVCRRAGAADVTVVVSDDGGGCPQEISKTGFGILGIKERIGSLGGSLSIGGANGGMRVAAVLPATAGGALA</sequence>
<organism evidence="8 9">
    <name type="scientific">Aurantimonas endophytica</name>
    <dbReference type="NCBI Taxonomy" id="1522175"/>
    <lineage>
        <taxon>Bacteria</taxon>
        <taxon>Pseudomonadati</taxon>
        <taxon>Pseudomonadota</taxon>
        <taxon>Alphaproteobacteria</taxon>
        <taxon>Hyphomicrobiales</taxon>
        <taxon>Aurantimonadaceae</taxon>
        <taxon>Aurantimonas</taxon>
    </lineage>
</organism>
<dbReference type="Proteomes" id="UP000588647">
    <property type="component" value="Unassembled WGS sequence"/>
</dbReference>